<evidence type="ECO:0000313" key="2">
    <source>
        <dbReference type="EMBL" id="MCS3920955.1"/>
    </source>
</evidence>
<sequence length="73" mass="7607">MFGKGKPLLKKSLHWHVVAGFVSLLLVPIIFIAVGCGGGGEGPKRQPRLSGTVTAPQGTPIAAAPSFWQRLSA</sequence>
<dbReference type="RefSeq" id="WP_259101460.1">
    <property type="nucleotide sequence ID" value="NZ_CP130454.1"/>
</dbReference>
<reference evidence="2 3" key="1">
    <citation type="submission" date="2022-08" db="EMBL/GenBank/DDBJ databases">
        <title>Bacterial and archaeal communities from various locations to study Microbial Dark Matter (Phase II).</title>
        <authorList>
            <person name="Stepanauskas R."/>
        </authorList>
    </citation>
    <scope>NUCLEOTIDE SEQUENCE [LARGE SCALE GENOMIC DNA]</scope>
    <source>
        <strain evidence="2 3">PD1</strain>
    </source>
</reference>
<keyword evidence="1" id="KW-0812">Transmembrane</keyword>
<name>A0ABT2ESX7_9BACT</name>
<keyword evidence="1" id="KW-0472">Membrane</keyword>
<gene>
    <name evidence="2" type="ORF">M2350_003396</name>
</gene>
<organism evidence="2 3">
    <name type="scientific">Candidatus Fervidibacter sacchari</name>
    <dbReference type="NCBI Taxonomy" id="1448929"/>
    <lineage>
        <taxon>Bacteria</taxon>
        <taxon>Candidatus Fervidibacterota</taxon>
        <taxon>Candidatus Fervidibacter</taxon>
    </lineage>
</organism>
<evidence type="ECO:0000256" key="1">
    <source>
        <dbReference type="SAM" id="Phobius"/>
    </source>
</evidence>
<evidence type="ECO:0000313" key="3">
    <source>
        <dbReference type="Proteomes" id="UP001204798"/>
    </source>
</evidence>
<proteinExistence type="predicted"/>
<feature type="transmembrane region" description="Helical" evidence="1">
    <location>
        <begin position="15"/>
        <end position="38"/>
    </location>
</feature>
<dbReference type="EMBL" id="JANUCP010000008">
    <property type="protein sequence ID" value="MCS3920955.1"/>
    <property type="molecule type" value="Genomic_DNA"/>
</dbReference>
<protein>
    <submittedName>
        <fullName evidence="2">Uncharacterized protein</fullName>
    </submittedName>
</protein>
<keyword evidence="1" id="KW-1133">Transmembrane helix</keyword>
<comment type="caution">
    <text evidence="2">The sequence shown here is derived from an EMBL/GenBank/DDBJ whole genome shotgun (WGS) entry which is preliminary data.</text>
</comment>
<dbReference type="Proteomes" id="UP001204798">
    <property type="component" value="Unassembled WGS sequence"/>
</dbReference>
<keyword evidence="3" id="KW-1185">Reference proteome</keyword>
<accession>A0ABT2ESX7</accession>